<gene>
    <name evidence="1" type="ORF">TPA0598_03_00940</name>
</gene>
<proteinExistence type="predicted"/>
<dbReference type="Proteomes" id="UP000048965">
    <property type="component" value="Unassembled WGS sequence"/>
</dbReference>
<evidence type="ECO:0000313" key="1">
    <source>
        <dbReference type="EMBL" id="GAO07633.1"/>
    </source>
</evidence>
<evidence type="ECO:0000313" key="2">
    <source>
        <dbReference type="Proteomes" id="UP000048965"/>
    </source>
</evidence>
<dbReference type="EMBL" id="BBNO01000003">
    <property type="protein sequence ID" value="GAO07633.1"/>
    <property type="molecule type" value="Genomic_DNA"/>
</dbReference>
<accession>A0A0P4R422</accession>
<name>A0A0P4R422_9ACTN</name>
<organism evidence="1 2">
    <name type="scientific">Streptomyces lydicamycinicus</name>
    <dbReference type="NCBI Taxonomy" id="1546107"/>
    <lineage>
        <taxon>Bacteria</taxon>
        <taxon>Bacillati</taxon>
        <taxon>Actinomycetota</taxon>
        <taxon>Actinomycetes</taxon>
        <taxon>Kitasatosporales</taxon>
        <taxon>Streptomycetaceae</taxon>
        <taxon>Streptomyces</taxon>
    </lineage>
</organism>
<reference evidence="1 2" key="2">
    <citation type="journal article" date="2015" name="Stand. Genomic Sci.">
        <title>Draft genome sequence of marine-derived Streptomyces sp. TP-A0598, a producer of anti-MRSA antibiotic lydicamycins.</title>
        <authorList>
            <person name="Komaki H."/>
            <person name="Ichikawa N."/>
            <person name="Hosoyama A."/>
            <person name="Fujita N."/>
            <person name="Igarashi Y."/>
        </authorList>
    </citation>
    <scope>NUCLEOTIDE SEQUENCE [LARGE SCALE GENOMIC DNA]</scope>
    <source>
        <strain evidence="1 2">NBRC 110027</strain>
    </source>
</reference>
<sequence>MALRNACCTRGRLSLSSETPAGRDLRVFIMSLPFSCTALQAVVSRIRPTRRQFLVHPDEARSRRCQGLAGAAP</sequence>
<keyword evidence="2" id="KW-1185">Reference proteome</keyword>
<reference evidence="2" key="1">
    <citation type="submission" date="2014-09" db="EMBL/GenBank/DDBJ databases">
        <title>Whole genome shotgun sequence of Streptomyces sp. NBRC 110027.</title>
        <authorList>
            <person name="Komaki H."/>
            <person name="Ichikawa N."/>
            <person name="Katano-Makiyama Y."/>
            <person name="Hosoyama A."/>
            <person name="Hashimoto M."/>
            <person name="Uohara A."/>
            <person name="Kitahashi Y."/>
            <person name="Ohji S."/>
            <person name="Kimura A."/>
            <person name="Yamazoe A."/>
            <person name="Igarashi Y."/>
            <person name="Fujita N."/>
        </authorList>
    </citation>
    <scope>NUCLEOTIDE SEQUENCE [LARGE SCALE GENOMIC DNA]</scope>
    <source>
        <strain evidence="2">NBRC 110027</strain>
    </source>
</reference>
<protein>
    <submittedName>
        <fullName evidence="1">Zinc finger protein</fullName>
    </submittedName>
</protein>
<comment type="caution">
    <text evidence="1">The sequence shown here is derived from an EMBL/GenBank/DDBJ whole genome shotgun (WGS) entry which is preliminary data.</text>
</comment>
<dbReference type="AlphaFoldDB" id="A0A0P4R422"/>